<evidence type="ECO:0000313" key="4">
    <source>
        <dbReference type="EMBL" id="CUG31847.1"/>
    </source>
</evidence>
<dbReference type="InterPro" id="IPR053914">
    <property type="entry name" value="DGF-1_N"/>
</dbReference>
<accession>A0A0S4J5K9</accession>
<feature type="chain" id="PRO_5006621924" evidence="1">
    <location>
        <begin position="27"/>
        <end position="3748"/>
    </location>
</feature>
<protein>
    <submittedName>
        <fullName evidence="4">Membrane-associated protein, putative</fullName>
    </submittedName>
</protein>
<dbReference type="InterPro" id="IPR053915">
    <property type="entry name" value="DGF-1_b-sheet_dom"/>
</dbReference>
<dbReference type="VEuPathDB" id="TriTrypDB:BSAL_77525"/>
<dbReference type="SMART" id="SM00710">
    <property type="entry name" value="PbH1"/>
    <property type="match status" value="12"/>
</dbReference>
<evidence type="ECO:0000259" key="3">
    <source>
        <dbReference type="Pfam" id="PF22279"/>
    </source>
</evidence>
<feature type="domain" description="Dispersed gene family protein 1 beta-sheet" evidence="2">
    <location>
        <begin position="2136"/>
        <end position="2294"/>
    </location>
</feature>
<gene>
    <name evidence="4" type="ORF">BSAL_77525</name>
</gene>
<organism evidence="4 5">
    <name type="scientific">Bodo saltans</name>
    <name type="common">Flagellated protozoan</name>
    <dbReference type="NCBI Taxonomy" id="75058"/>
    <lineage>
        <taxon>Eukaryota</taxon>
        <taxon>Discoba</taxon>
        <taxon>Euglenozoa</taxon>
        <taxon>Kinetoplastea</taxon>
        <taxon>Metakinetoplastina</taxon>
        <taxon>Eubodonida</taxon>
        <taxon>Bodonidae</taxon>
        <taxon>Bodo</taxon>
    </lineage>
</organism>
<feature type="domain" description="Dispersed gene family protein 1 beta-sheet" evidence="2">
    <location>
        <begin position="1332"/>
        <end position="1500"/>
    </location>
</feature>
<reference evidence="5" key="1">
    <citation type="submission" date="2015-09" db="EMBL/GenBank/DDBJ databases">
        <authorList>
            <consortium name="Pathogen Informatics"/>
        </authorList>
    </citation>
    <scope>NUCLEOTIDE SEQUENCE [LARGE SCALE GENOMIC DNA]</scope>
    <source>
        <strain evidence="5">Lake Konstanz</strain>
    </source>
</reference>
<dbReference type="EMBL" id="CYKH01000749">
    <property type="protein sequence ID" value="CUG31847.1"/>
    <property type="molecule type" value="Genomic_DNA"/>
</dbReference>
<dbReference type="Pfam" id="PF22274">
    <property type="entry name" value="DGF-1_beta-sheet"/>
    <property type="match status" value="4"/>
</dbReference>
<sequence>MKFAVYQSACLVLIMVVPLLMRSASSITLPPYQLNGGTLTAASTTVTRNTVLVENTAITGTVISSPAQLMIDLRYMNPTSAVSITVRGAVLTLGAIFVIGYTDASTAASMPITILFENITTNTGCVGFVGYFPPGANIVVQDSYLNAATSTVTYTYRPSITQRCGVMWYNVYLVGATVLLQRNLVPMSDTAYTFTYAEGSFQLVDTAFVVRSISSRSYNNPDTSTAPMFYYKSPTNIQMKLNRSVMIFKDLSASSILRIASPLGIYDRSVMLVEDIKGTYMPLQNNLPISLDITSWWYFRRCNAITRMINTGGGQIENGQNMSFFDMATPNVGVGSGIASLFNGAPFGCMYSPITPTSASGAYGMSSAARYIPCGTCTISTQCYAPYTASIAFNAVLGRCQCSCTPQGYGPMCFPMPYPGMNEAASDILPLIIENVVIAPTSGIYSPNLLGRPVVVFRNVTFLGATVYVVLTEIWSAPIGGSTTQSTVTFQSCQFQTASSLLLFGHERQYVSAYSAINVTVEGCLFNNSAIALMGSFPRYTSVLVAHSKMLFPSGRTYSNFIVGPNGWTPSTTYQTTIVVLFTTWLAINTSVVFHNVSAAGSSGYLDSFFLQSTGTPLQIHYGSSLQVAYSRLSVRYGLNFPASQTVARVMYDSGLLFMNNYVVGDCIIFVGSGSFLVTAASVLAITGNTGDLHQLAYFGLPWDYPEATFSDRSLFLVANNTVQVEYKVISINGETFGDGDPETLRITNINSVLVVADNYFTLPSGCFLDTGTITLANGAQIYRRCNTNDPSVASSTTPYAPCSAKGVSETCASSRSVYTSYCFPAYTSGLASDGSCVCVAGYLSENRCFPVPLYPFYRAPAIIADPAEVINTTFVLENAVVSSASQYAEAVTYYIAGLGYRHVILRNITFVDLQVQFIMTTFAQQRGKSNSITVRDCTFMKATTILFSSFDNVRLLWYPSLSIVFTGCTFYGRLVFQYGSPPPYSNISLINTTAFRDVTSSDTHNIVLDRMNLYSSRLQVEHFNCSNTAGTWLNCFYLEEITATDYSLMLFHDLNAIGAVSGGDSSLINLLYLRSGTYLNNNTVMIVQYSSYVLARSLFSFPNSLFVQLSSAFIVENCVGTSRLGSSSSDYRSPMRFSNDINVVTQSLFLLKRMNTASNNGGLVDVGGRVAVRTSAIFSMVENEVTNDPLTSFDGTAVEATTRRISKCNVNNGAVTTTTFFTENPACGECMSDAECFMPLTVSTSNCICTCAAGAFGPRCLPVDTTLLSPFYPATPADIVVENAIVTSAIYQFGVRSVTWRNVTINGGAEIIFYVGRMFSNAAWAGQPLIITLENCTLPAGSAVYFWGSSQLTFSPIAPTPTYTNITIVGTVTPSSPSSAGTIVFVGTMPLLTTISISDSDHSYASSTQALMSMMVSTSVFVLLYQFRLTASSHLALIRINYRVPTDMISVLLPMTVDSRSSVLIDQLSLTNLTTAFWRHGSAAPLEINNASALIVRNSTLGAVAYTNPVFYFSTTARFTNSSVFILENNNFYGGTAPFQTVGLLSFLKNSLWGLYGNIMDYYATMLTGTTTLTVGGNASIAFRTNNFGFTAAAFSAFTLSSPYSMEMSCANTNTQGLVDTAAKAISAGLGVVNVTRVTTCDAPCTMNTSCFVTLTASFDSTTCACVCSPGGFGPRCLPANPPRTNTWTYDSWATTPTTQLLSMRTFTFTNVLFPTLPATVSFTYGRSFSFTNVLFGAQHIVFELTQLDNVPTSILFDGCALSNTRLYFRGSQRFIKQFMGAVNITIRNLTSVNGHIGFAYAFPSGSSIVIDAVTMSNTAAVALLAPFNVGSIQQCVGFMTFTSLSSSIVIKNSYLNMTQRPVLVSGTFTGTSLVIIDCVSQPGLVNAYTAATFSGGVVIVKRSQVYGTAGAGLFTGTFTYAGGAAHVVEDCLVFGSAYLGALTTSAGGAYFMSRSIVDFSSGYMANAATVVTAGSQYVIEDTSVALDRVFTSVPTGSFTNYVIQCSYRLGNTLMDSTMPNVGTPQLVACGAPSCTANVSCFLPNTVAFNSASCTCTCSAAGSGPRCLPVITAVADALHDEPAERPTYSITDQMITSEVSITALVRRVVFERVVFSGKGAAVRIGLMRMHRGTVHITFTDCVIQDGAQMFIFGESTAANALRSAIITVQNSMFINAAFGIARGFRNTRITVANCTFKVAVQLDFMQLNYPTNIVATNAPAIILSSLTLWNTSLVIMNCSMSTIGAAIVAPQQVVLQVGSQMSVRDSTIIAGASAILFGAALTIVGSSIVALESATLLSQDASVLITTTLTVTDRSQLICFDSTITSDTSSALYVTTTSVISGASMLLLDRLVSSGPLGTATPLLFLGTSATFTNASYIQLHHVHAAQDVLVRPAAPSVDGTSFFVAQCVAAGGVERPSAWEVTASVGATVVVSGLSCTQCATNPSKLVSGSVTTTTSIACYPPLSSSPFADSVTGGCSCVGDGIGDRCAPPSAYRSIPALPASMPISFLLTNTTITAPLVLGPRMYLINITNVVFASQLLVYLGAMRPLPTNTNISNADMNVIISGCTFDGSGAVAVFGTASMLDRALAVSVFIDLISASGPSSLTVGKTMAAQSYILITGATMTVTSDALVAWLASVDVVHGYTGPTSRCALHLYKFNLTHSAMQIASGSFFVVAASTADAVMWSADTVALINSSMVFRYITSSHTTGNYLMNMPLSAWLLDRNASFVINGSAIGGGIAWKSYDLTASTIQVVKTLVMLPAIPFLLATANSYLRNGATLVCDNAVFQGVSPAAFRTSGSNINLRQVGGGTLQLRNSKFGNKVLTSTLTTDSVTMVVACSTVLNVNSDAYATVAALSSAAGLYATTTSRVACNTCNANVHCDPSYTTSVALNSDNSCSCHCAVGSLQADINPAAVCSAAVAMNSTFALPAAPLTTFTGCIASVLPPGVLYTQPCITNKAFKSGQYVFGLGSCLRNVTFTGPSSVISIFTNLTLSPDPSAATVLFEDVTLLSGAVLMILGSDPLDSSSDFVGPTVIIRRLVVSNSIVIMALDFRGASITFDNASAVVGGAAVTLPTTYVATFTGTTFLYLFSTSFRDRASLVLTNCYVENTAATTSYGVYVAGLPTSLTSGSSIVLSDLSLNVSTTAVYFNTPLTVQASSAVHFGNVHVRVANGQGLRFTTLLIATQSAFVLWNTNMVITSSTATWCFMAASLTLQNSSWLHMASVGCTLTATTGTVFIATAVTIDDGSLWDVRDVQSIATTAPLTVTTAVASSSVLTLRCVYRNGVNVSAAPAQLASYSTVLPCTPATTDDLVHCFPVNTASFSGGVCACRNDVSVLTFAPYCLPTPLPTTTFLPAPKRDGMTRSPCTWTNVTLTRQQRVGLGCSTLSFVRVTFTGRDTQFVLNLREMNPGVVRVELINCTITTLAEVVFAGWAASYVFSHALTIVVSGLRAVSGGLGFISALPLGSSVTIINSAFTHPNSVRVHYAMPSGDYNSGGVNVALYSLALNASFLNFTNCSLTTLRSPSSVQFSSSLTVANGSVVSFRAVTITAPTNAVDMSSGTAALSGFSALVMRECVLRGRVSAVIIDVQGASTLNLVDVVSTPKTASAEALYVATRLTLDTMSSLKLIRLTHSVIKPLRVVRVVTTLQIPNGTVVVTESVSNSVSFWSVPSGYTFAAGVSTYVTGCNYFNAAARPATLPAQQLFLGGHSHLLFNNRAKYALHQLSAPCPPHAPSTTRRAHATVLQA</sequence>
<evidence type="ECO:0000259" key="2">
    <source>
        <dbReference type="Pfam" id="PF22274"/>
    </source>
</evidence>
<dbReference type="OMA" id="RITVANC"/>
<dbReference type="GO" id="GO:0005112">
    <property type="term" value="F:Notch binding"/>
    <property type="evidence" value="ECO:0007669"/>
    <property type="project" value="TreeGrafter"/>
</dbReference>
<dbReference type="InterPro" id="IPR050906">
    <property type="entry name" value="Notch_signaling"/>
</dbReference>
<dbReference type="PANTHER" id="PTHR24044:SF420">
    <property type="entry name" value="DELTA AND NOTCH-LIKE EPIDERMAL GROWTH FACTOR-RELATED RECEPTOR ISOFORM X1"/>
    <property type="match status" value="1"/>
</dbReference>
<feature type="domain" description="Dispersed gene family protein 1 beta-sheet" evidence="2">
    <location>
        <begin position="84"/>
        <end position="205"/>
    </location>
</feature>
<name>A0A0S4J5K9_BODSA</name>
<keyword evidence="1" id="KW-0732">Signal</keyword>
<feature type="domain" description="Dispersed gene family protein 1 beta-sheet" evidence="2">
    <location>
        <begin position="3415"/>
        <end position="3574"/>
    </location>
</feature>
<dbReference type="Pfam" id="PF22279">
    <property type="entry name" value="DGF-1_N"/>
    <property type="match status" value="1"/>
</dbReference>
<dbReference type="PANTHER" id="PTHR24044">
    <property type="entry name" value="NOTCH LIGAND FAMILY MEMBER"/>
    <property type="match status" value="1"/>
</dbReference>
<dbReference type="InterPro" id="IPR006626">
    <property type="entry name" value="PbH1"/>
</dbReference>
<dbReference type="OrthoDB" id="282081at2759"/>
<feature type="signal peptide" evidence="1">
    <location>
        <begin position="1"/>
        <end position="26"/>
    </location>
</feature>
<evidence type="ECO:0000313" key="5">
    <source>
        <dbReference type="Proteomes" id="UP000051952"/>
    </source>
</evidence>
<evidence type="ECO:0000256" key="1">
    <source>
        <dbReference type="SAM" id="SignalP"/>
    </source>
</evidence>
<dbReference type="Proteomes" id="UP000051952">
    <property type="component" value="Unassembled WGS sequence"/>
</dbReference>
<keyword evidence="5" id="KW-1185">Reference proteome</keyword>
<proteinExistence type="predicted"/>
<feature type="domain" description="Dispersed gene family protein 1 N-terminal" evidence="3">
    <location>
        <begin position="1599"/>
        <end position="1679"/>
    </location>
</feature>